<reference evidence="1" key="1">
    <citation type="submission" date="2020-10" db="EMBL/GenBank/DDBJ databases">
        <title>Sequencing the genomes of 1000 actinobacteria strains.</title>
        <authorList>
            <person name="Klenk H.-P."/>
        </authorList>
    </citation>
    <scope>NUCLEOTIDE SEQUENCE</scope>
    <source>
        <strain evidence="1">DSM 45354</strain>
    </source>
</reference>
<dbReference type="SUPFAM" id="SSF54427">
    <property type="entry name" value="NTF2-like"/>
    <property type="match status" value="1"/>
</dbReference>
<proteinExistence type="predicted"/>
<dbReference type="RefSeq" id="WP_192753166.1">
    <property type="nucleotide sequence ID" value="NZ_BAABJL010000062.1"/>
</dbReference>
<dbReference type="InterPro" id="IPR032710">
    <property type="entry name" value="NTF2-like_dom_sf"/>
</dbReference>
<sequence>MSSAAEQAKDLYRSFLLDLWHASPRRRASLAERIVADDFAIRRGGQHDPAHGPAAIVDTIERSLALFDDVRVTLDQGPVAEGDLVAARWTFSGSFRGGLPGASAPVGTRVAFSGMDLVRLADGKVAEYWVSSDADHLMAQLGVEGESNA</sequence>
<protein>
    <submittedName>
        <fullName evidence="1">Ester cyclase</fullName>
    </submittedName>
</protein>
<dbReference type="AlphaFoldDB" id="A0A927RN35"/>
<dbReference type="EMBL" id="JADBEM010000001">
    <property type="protein sequence ID" value="MBE1609618.1"/>
    <property type="molecule type" value="Genomic_DNA"/>
</dbReference>
<name>A0A927RN35_9ACTN</name>
<keyword evidence="2" id="KW-1185">Reference proteome</keyword>
<organism evidence="1 2">
    <name type="scientific">Actinopolymorpha pittospori</name>
    <dbReference type="NCBI Taxonomy" id="648752"/>
    <lineage>
        <taxon>Bacteria</taxon>
        <taxon>Bacillati</taxon>
        <taxon>Actinomycetota</taxon>
        <taxon>Actinomycetes</taxon>
        <taxon>Propionibacteriales</taxon>
        <taxon>Actinopolymorphaceae</taxon>
        <taxon>Actinopolymorpha</taxon>
    </lineage>
</organism>
<dbReference type="Proteomes" id="UP000638648">
    <property type="component" value="Unassembled WGS sequence"/>
</dbReference>
<dbReference type="InterPro" id="IPR009959">
    <property type="entry name" value="Cyclase_SnoaL-like"/>
</dbReference>
<dbReference type="GO" id="GO:0030638">
    <property type="term" value="P:polyketide metabolic process"/>
    <property type="evidence" value="ECO:0007669"/>
    <property type="project" value="InterPro"/>
</dbReference>
<evidence type="ECO:0000313" key="2">
    <source>
        <dbReference type="Proteomes" id="UP000638648"/>
    </source>
</evidence>
<dbReference type="Pfam" id="PF07366">
    <property type="entry name" value="SnoaL"/>
    <property type="match status" value="1"/>
</dbReference>
<evidence type="ECO:0000313" key="1">
    <source>
        <dbReference type="EMBL" id="MBE1609618.1"/>
    </source>
</evidence>
<gene>
    <name evidence="1" type="ORF">HEB94_006466</name>
</gene>
<comment type="caution">
    <text evidence="1">The sequence shown here is derived from an EMBL/GenBank/DDBJ whole genome shotgun (WGS) entry which is preliminary data.</text>
</comment>
<accession>A0A927RN35</accession>
<dbReference type="Gene3D" id="3.10.450.50">
    <property type="match status" value="1"/>
</dbReference>